<dbReference type="FunFam" id="3.30.2080.10:FF:000001">
    <property type="entry name" value="Alpha-1,2-mannosidase subfamily"/>
    <property type="match status" value="1"/>
</dbReference>
<dbReference type="InterPro" id="IPR050883">
    <property type="entry name" value="PNGase"/>
</dbReference>
<dbReference type="OrthoDB" id="9804511at2"/>
<dbReference type="GO" id="GO:0000224">
    <property type="term" value="F:peptide-N4-(N-acetyl-beta-glucosaminyl)asparagine amidase activity"/>
    <property type="evidence" value="ECO:0007669"/>
    <property type="project" value="TreeGrafter"/>
</dbReference>
<sequence>MTKRNIFWFVPFSILVLVITSCSKTTKNNNTSDSGFIDYIDTRIGTKPWSGKSTLSQAELPQGHVYPGVGLPFAMTQITPQTTTKDIPYWWENEKIQGFRSTHYPNGASMSEYGPLTIMPMVGELRTTPEDRASNFSHDYEIAQPHYYSVILDDYDIKAELTAVSKAKFLQFTFPKSDASHIVIDNPEAHGYFRVNPEKNEIEGYTDNTGRAGNKGYTGREFASYFVAKFSKPFEDFALMAKPDLSRTVQLFPDGFKGEFYNNMELSGKPNLQRIDSSIDFEWSGAPASTINADLFSVRYTGELIAKQSGQHTFYVTSDDGVRLFVNDTLVIDSWVNRGATTDDFSMNLKADESYKVKIEYYDNYGGGTLKFGCAQPTSFNASKLMQMATNGAEASAVHVSFKTEADEKVQVKLGTSFINIAQARNNLESEINHWDFEKTSQATKEAWNKALEKIQIEGPEDQKKIFYTALQRSLLLPRNITEDGYHYSAFNGKVMPGIMYTDFSIWDTFRSEHPLLILLEPEKVSEMITALLNSYDEGGWMPKWPSPGYSNIMHGTHADAVVADAYIKGIRDYDSEKVFEAMLKNGTTPGTGHYVARVGILDYQKLGYVPTDKHGESAIRTLEFAYDDYCIAQMAKAMGKEAVYEEYIKRSLYYKNFLDPETKLVRGRNADGSWRSATDPSISGWAYGSDKDRENYFRNITLFAPHDVQGLANFMGGDKALEAYLDHFFENDFYYVGDEYSMHSPYLYNYIGAPWKTQKLIRTLLNENFSSGPGGLPGNEDCGQMSSWYIFGSMGFYPTCPGSPTYQIGSPMFDKVSLKLSNGKQFTIIAHNNSKENVYIQSATLDGKPYTKSWIHHDDIMAGSTLEFEMGPEPNKAWGTKLKDRHVSISKPLTN</sequence>
<dbReference type="InterPro" id="IPR008928">
    <property type="entry name" value="6-hairpin_glycosidase_sf"/>
</dbReference>
<gene>
    <name evidence="5" type="ORF">E1J38_002010</name>
</gene>
<comment type="subunit">
    <text evidence="2">Monomer.</text>
</comment>
<comment type="cofactor">
    <cofactor evidence="1">
        <name>Ca(2+)</name>
        <dbReference type="ChEBI" id="CHEBI:29108"/>
    </cofactor>
</comment>
<dbReference type="AlphaFoldDB" id="A0A562YI64"/>
<dbReference type="NCBIfam" id="TIGR01180">
    <property type="entry name" value="aman2_put"/>
    <property type="match status" value="1"/>
</dbReference>
<dbReference type="InterPro" id="IPR011658">
    <property type="entry name" value="PA14_dom"/>
</dbReference>
<dbReference type="PROSITE" id="PS51257">
    <property type="entry name" value="PROKAR_LIPOPROTEIN"/>
    <property type="match status" value="1"/>
</dbReference>
<dbReference type="Pfam" id="PF17678">
    <property type="entry name" value="Glyco_hydro_92N"/>
    <property type="match status" value="1"/>
</dbReference>
<dbReference type="Gene3D" id="2.70.98.10">
    <property type="match status" value="2"/>
</dbReference>
<evidence type="ECO:0000256" key="3">
    <source>
        <dbReference type="ARBA" id="ARBA00022837"/>
    </source>
</evidence>
<proteinExistence type="predicted"/>
<dbReference type="PANTHER" id="PTHR12143:SF43">
    <property type="entry name" value="PUTATIVE-RELATED"/>
    <property type="match status" value="1"/>
</dbReference>
<evidence type="ECO:0000259" key="4">
    <source>
        <dbReference type="PROSITE" id="PS51820"/>
    </source>
</evidence>
<evidence type="ECO:0000256" key="2">
    <source>
        <dbReference type="ARBA" id="ARBA00011245"/>
    </source>
</evidence>
<feature type="domain" description="PA14" evidence="4">
    <location>
        <begin position="251"/>
        <end position="390"/>
    </location>
</feature>
<dbReference type="SMART" id="SM00758">
    <property type="entry name" value="PA14"/>
    <property type="match status" value="1"/>
</dbReference>
<dbReference type="Gene3D" id="1.20.1050.60">
    <property type="entry name" value="alpha-1,2-mannosidase"/>
    <property type="match status" value="1"/>
</dbReference>
<dbReference type="InterPro" id="IPR005887">
    <property type="entry name" value="GH92_a_mannosidase_put"/>
</dbReference>
<dbReference type="GO" id="GO:0005975">
    <property type="term" value="P:carbohydrate metabolic process"/>
    <property type="evidence" value="ECO:0007669"/>
    <property type="project" value="InterPro"/>
</dbReference>
<dbReference type="InterPro" id="IPR037524">
    <property type="entry name" value="PA14/GLEYA"/>
</dbReference>
<comment type="caution">
    <text evidence="5">The sequence shown here is derived from an EMBL/GenBank/DDBJ whole genome shotgun (WGS) entry which is preliminary data.</text>
</comment>
<evidence type="ECO:0000313" key="5">
    <source>
        <dbReference type="EMBL" id="TWO34654.1"/>
    </source>
</evidence>
<dbReference type="PANTHER" id="PTHR12143">
    <property type="entry name" value="PEPTIDE N-GLYCANASE PNGASE -RELATED"/>
    <property type="match status" value="1"/>
</dbReference>
<dbReference type="GO" id="GO:0005829">
    <property type="term" value="C:cytosol"/>
    <property type="evidence" value="ECO:0007669"/>
    <property type="project" value="TreeGrafter"/>
</dbReference>
<dbReference type="Pfam" id="PF07971">
    <property type="entry name" value="Glyco_hydro_92"/>
    <property type="match status" value="1"/>
</dbReference>
<dbReference type="Pfam" id="PF07691">
    <property type="entry name" value="PA14"/>
    <property type="match status" value="1"/>
</dbReference>
<dbReference type="InterPro" id="IPR014718">
    <property type="entry name" value="GH-type_carb-bd"/>
</dbReference>
<dbReference type="FunFam" id="1.20.1050.60:FF:000001">
    <property type="entry name" value="Putative alpha-1,2-mannosidase"/>
    <property type="match status" value="1"/>
</dbReference>
<dbReference type="Gene3D" id="3.30.2080.10">
    <property type="entry name" value="GH92 mannosidase domain"/>
    <property type="match status" value="1"/>
</dbReference>
<keyword evidence="3" id="KW-0106">Calcium</keyword>
<organism evidence="5 6">
    <name type="scientific">Seonamhaeicola sediminis</name>
    <dbReference type="NCBI Taxonomy" id="2528206"/>
    <lineage>
        <taxon>Bacteria</taxon>
        <taxon>Pseudomonadati</taxon>
        <taxon>Bacteroidota</taxon>
        <taxon>Flavobacteriia</taxon>
        <taxon>Flavobacteriales</taxon>
        <taxon>Flavobacteriaceae</taxon>
    </lineage>
</organism>
<dbReference type="InterPro" id="IPR041371">
    <property type="entry name" value="GH92_N"/>
</dbReference>
<accession>A0A562YI64</accession>
<evidence type="ECO:0000313" key="6">
    <source>
        <dbReference type="Proteomes" id="UP000295814"/>
    </source>
</evidence>
<dbReference type="GO" id="GO:0030246">
    <property type="term" value="F:carbohydrate binding"/>
    <property type="evidence" value="ECO:0007669"/>
    <property type="project" value="InterPro"/>
</dbReference>
<reference evidence="5 6" key="2">
    <citation type="submission" date="2019-07" db="EMBL/GenBank/DDBJ databases">
        <title>Seonamhaeicola sp. W255 draft genome.</title>
        <authorList>
            <person name="Zhang X.-Y."/>
            <person name="Zhang R."/>
            <person name="Zhong Y.-L."/>
            <person name="Du Z.-J."/>
        </authorList>
    </citation>
    <scope>NUCLEOTIDE SEQUENCE [LARGE SCALE GENOMIC DNA]</scope>
    <source>
        <strain evidence="5 6">W255</strain>
    </source>
</reference>
<protein>
    <recommendedName>
        <fullName evidence="4">PA14 domain-containing protein</fullName>
    </recommendedName>
</protein>
<dbReference type="Gene3D" id="3.90.182.10">
    <property type="entry name" value="Toxin - Anthrax Protective Antigen,domain 1"/>
    <property type="match status" value="1"/>
</dbReference>
<evidence type="ECO:0000256" key="1">
    <source>
        <dbReference type="ARBA" id="ARBA00001913"/>
    </source>
</evidence>
<dbReference type="RefSeq" id="WP_133354403.1">
    <property type="nucleotide sequence ID" value="NZ_SMZJ02000001.1"/>
</dbReference>
<dbReference type="InterPro" id="IPR012939">
    <property type="entry name" value="Glyco_hydro_92"/>
</dbReference>
<dbReference type="EMBL" id="SMZJ02000001">
    <property type="protein sequence ID" value="TWO34654.1"/>
    <property type="molecule type" value="Genomic_DNA"/>
</dbReference>
<dbReference type="Proteomes" id="UP000295814">
    <property type="component" value="Unassembled WGS sequence"/>
</dbReference>
<dbReference type="SUPFAM" id="SSF56988">
    <property type="entry name" value="Anthrax protective antigen"/>
    <property type="match status" value="1"/>
</dbReference>
<keyword evidence="6" id="KW-1185">Reference proteome</keyword>
<dbReference type="GO" id="GO:0006516">
    <property type="term" value="P:glycoprotein catabolic process"/>
    <property type="evidence" value="ECO:0007669"/>
    <property type="project" value="TreeGrafter"/>
</dbReference>
<name>A0A562YI64_9FLAO</name>
<dbReference type="PROSITE" id="PS51820">
    <property type="entry name" value="PA14"/>
    <property type="match status" value="1"/>
</dbReference>
<dbReference type="SUPFAM" id="SSF48208">
    <property type="entry name" value="Six-hairpin glycosidases"/>
    <property type="match status" value="1"/>
</dbReference>
<reference evidence="5 6" key="1">
    <citation type="submission" date="2019-03" db="EMBL/GenBank/DDBJ databases">
        <authorList>
            <person name="Zhong Y.L."/>
        </authorList>
    </citation>
    <scope>NUCLEOTIDE SEQUENCE [LARGE SCALE GENOMIC DNA]</scope>
    <source>
        <strain evidence="5 6">W255</strain>
    </source>
</reference>